<feature type="region of interest" description="Disordered" evidence="3">
    <location>
        <begin position="645"/>
        <end position="664"/>
    </location>
</feature>
<sequence length="789" mass="86640">MSTSKTRADNRSQDKAVPRGPKRARTEADDSDEGSNGRHRHRVTRACNECRRRKDKCGGQRPSCKSCVESNRTCSYDPSKKRGLRPGYVRAVEALLGLMVTTIEGSEAWICSLLQGKSEHISLRPATLQIRESDISIDFLLEAWRKCALAKEAGKLLDPERIEVDEDGTDSTQYFDTKVAEAFALSLTSKAGDTDALLTPMNTDTTPPEMTLPDSPPTPVVSSHAPDRCVETSPQFPIASYLEYPIANSSGFLPLPVPQLPKHWSYLMDVYFETTHTWLPISQKHELLRIAYTVANGGASSVNSPSSGELSFLHAVMIYASHQASSIAHSSKSLLDHTYKAESPQTLTHSSLFTNPASYDLGHIRAFLVLALFEMDQRHWAAAWTAIGRAVYTAMSIGLIPRSSSETPLIRNDDVKRTILGCATLETIIGARLGTSTCLRSTDLSLKDLLTTDGMEEWEPWQPKVLLNINATSNQQTSNQHVPGHVISTFNRLLQIITQLNDLIHQRRRPSSEDTLHGMMVACQHNLLDDVPTAVDLPPQSLCLRIASITTLEMAAAERLLLHAPDSWRPEGYWQSIASLVSLIETRAKSLGRCSVSPLVQSCLELLEDSINRQRSQYIGTSANDDISFAGRTIATSLASLEVTSGDGPRVTTIPGSQSNATDRSTDFMNTVQSEQEGGLIPPQTEIASRVQINSSALGTLLEAAETSMAQQHNNLTDAMLCSARQDTSITLQHKGTSLELDLEDDGLFDSLATLDSADWLANPPEFMAHLGILDNPPDNMENIFDMEF</sequence>
<dbReference type="CDD" id="cd00067">
    <property type="entry name" value="GAL4"/>
    <property type="match status" value="1"/>
</dbReference>
<gene>
    <name evidence="5" type="ORF">NW768_011756</name>
</gene>
<evidence type="ECO:0000256" key="3">
    <source>
        <dbReference type="SAM" id="MobiDB-lite"/>
    </source>
</evidence>
<dbReference type="PROSITE" id="PS50048">
    <property type="entry name" value="ZN2_CY6_FUNGAL_2"/>
    <property type="match status" value="1"/>
</dbReference>
<feature type="region of interest" description="Disordered" evidence="3">
    <location>
        <begin position="204"/>
        <end position="227"/>
    </location>
</feature>
<dbReference type="InterPro" id="IPR052783">
    <property type="entry name" value="Metabolic/Drug-Res_Regulator"/>
</dbReference>
<dbReference type="InterPro" id="IPR036864">
    <property type="entry name" value="Zn2-C6_fun-type_DNA-bd_sf"/>
</dbReference>
<comment type="caution">
    <text evidence="5">The sequence shown here is derived from an EMBL/GenBank/DDBJ whole genome shotgun (WGS) entry which is preliminary data.</text>
</comment>
<protein>
    <recommendedName>
        <fullName evidence="4">Zn(2)-C6 fungal-type domain-containing protein</fullName>
    </recommendedName>
</protein>
<dbReference type="EMBL" id="JAOQBH010000032">
    <property type="protein sequence ID" value="KAJ4112177.1"/>
    <property type="molecule type" value="Genomic_DNA"/>
</dbReference>
<evidence type="ECO:0000313" key="6">
    <source>
        <dbReference type="Proteomes" id="UP001152024"/>
    </source>
</evidence>
<dbReference type="SMART" id="SM00066">
    <property type="entry name" value="GAL4"/>
    <property type="match status" value="1"/>
</dbReference>
<feature type="compositionally biased region" description="Polar residues" evidence="3">
    <location>
        <begin position="654"/>
        <end position="664"/>
    </location>
</feature>
<dbReference type="InterPro" id="IPR001138">
    <property type="entry name" value="Zn2Cys6_DnaBD"/>
</dbReference>
<dbReference type="PANTHER" id="PTHR47655">
    <property type="entry name" value="QUINIC ACID UTILIZATION ACTIVATOR"/>
    <property type="match status" value="1"/>
</dbReference>
<proteinExistence type="predicted"/>
<dbReference type="Pfam" id="PF00172">
    <property type="entry name" value="Zn_clus"/>
    <property type="match status" value="1"/>
</dbReference>
<dbReference type="PANTHER" id="PTHR47655:SF2">
    <property type="entry name" value="QUINIC ACID UTILIZATION ACTIVATOR"/>
    <property type="match status" value="1"/>
</dbReference>
<keyword evidence="1" id="KW-0479">Metal-binding</keyword>
<dbReference type="CDD" id="cd12148">
    <property type="entry name" value="fungal_TF_MHR"/>
    <property type="match status" value="1"/>
</dbReference>
<dbReference type="SUPFAM" id="SSF57701">
    <property type="entry name" value="Zn2/Cys6 DNA-binding domain"/>
    <property type="match status" value="1"/>
</dbReference>
<evidence type="ECO:0000256" key="1">
    <source>
        <dbReference type="ARBA" id="ARBA00022723"/>
    </source>
</evidence>
<keyword evidence="2" id="KW-0539">Nucleus</keyword>
<name>A0ABQ8QWW6_FUSEQ</name>
<reference evidence="5" key="1">
    <citation type="submission" date="2022-09" db="EMBL/GenBank/DDBJ databases">
        <title>Fusarium specimens isolated from Avocado Roots.</title>
        <authorList>
            <person name="Stajich J."/>
            <person name="Roper C."/>
            <person name="Heimlech-Rivalta G."/>
        </authorList>
    </citation>
    <scope>NUCLEOTIDE SEQUENCE</scope>
    <source>
        <strain evidence="5">CF00095</strain>
    </source>
</reference>
<dbReference type="Proteomes" id="UP001152024">
    <property type="component" value="Unassembled WGS sequence"/>
</dbReference>
<keyword evidence="6" id="KW-1185">Reference proteome</keyword>
<feature type="compositionally biased region" description="Basic and acidic residues" evidence="3">
    <location>
        <begin position="1"/>
        <end position="17"/>
    </location>
</feature>
<feature type="region of interest" description="Disordered" evidence="3">
    <location>
        <begin position="1"/>
        <end position="42"/>
    </location>
</feature>
<dbReference type="Gene3D" id="4.10.240.10">
    <property type="entry name" value="Zn(2)-C6 fungal-type DNA-binding domain"/>
    <property type="match status" value="1"/>
</dbReference>
<feature type="domain" description="Zn(2)-C6 fungal-type" evidence="4">
    <location>
        <begin position="46"/>
        <end position="76"/>
    </location>
</feature>
<evidence type="ECO:0000259" key="4">
    <source>
        <dbReference type="PROSITE" id="PS50048"/>
    </source>
</evidence>
<evidence type="ECO:0000256" key="2">
    <source>
        <dbReference type="ARBA" id="ARBA00023242"/>
    </source>
</evidence>
<organism evidence="5 6">
    <name type="scientific">Fusarium equiseti</name>
    <name type="common">Fusarium scirpi</name>
    <dbReference type="NCBI Taxonomy" id="61235"/>
    <lineage>
        <taxon>Eukaryota</taxon>
        <taxon>Fungi</taxon>
        <taxon>Dikarya</taxon>
        <taxon>Ascomycota</taxon>
        <taxon>Pezizomycotina</taxon>
        <taxon>Sordariomycetes</taxon>
        <taxon>Hypocreomycetidae</taxon>
        <taxon>Hypocreales</taxon>
        <taxon>Nectriaceae</taxon>
        <taxon>Fusarium</taxon>
        <taxon>Fusarium incarnatum-equiseti species complex</taxon>
    </lineage>
</organism>
<accession>A0ABQ8QWW6</accession>
<dbReference type="InterPro" id="IPR007219">
    <property type="entry name" value="XnlR_reg_dom"/>
</dbReference>
<dbReference type="PROSITE" id="PS00463">
    <property type="entry name" value="ZN2_CY6_FUNGAL_1"/>
    <property type="match status" value="1"/>
</dbReference>
<dbReference type="Pfam" id="PF04082">
    <property type="entry name" value="Fungal_trans"/>
    <property type="match status" value="1"/>
</dbReference>
<evidence type="ECO:0000313" key="5">
    <source>
        <dbReference type="EMBL" id="KAJ4112177.1"/>
    </source>
</evidence>